<proteinExistence type="inferred from homology"/>
<gene>
    <name evidence="9" type="ORF">MESMUL_14840</name>
</gene>
<feature type="transmembrane region" description="Helical" evidence="8">
    <location>
        <begin position="260"/>
        <end position="279"/>
    </location>
</feature>
<feature type="transmembrane region" description="Helical" evidence="8">
    <location>
        <begin position="171"/>
        <end position="190"/>
    </location>
</feature>
<feature type="transmembrane region" description="Helical" evidence="8">
    <location>
        <begin position="99"/>
        <end position="123"/>
    </location>
</feature>
<protein>
    <submittedName>
        <fullName evidence="9">Membrane protein</fullName>
    </submittedName>
</protein>
<evidence type="ECO:0000256" key="7">
    <source>
        <dbReference type="ARBA" id="ARBA00023136"/>
    </source>
</evidence>
<evidence type="ECO:0000256" key="8">
    <source>
        <dbReference type="SAM" id="Phobius"/>
    </source>
</evidence>
<dbReference type="OrthoDB" id="3435874at2"/>
<dbReference type="InterPro" id="IPR038770">
    <property type="entry name" value="Na+/solute_symporter_sf"/>
</dbReference>
<comment type="subcellular location">
    <subcellularLocation>
        <location evidence="1">Cell membrane</location>
        <topology evidence="1">Multi-pass membrane protein</topology>
    </subcellularLocation>
</comment>
<evidence type="ECO:0000256" key="3">
    <source>
        <dbReference type="ARBA" id="ARBA00022448"/>
    </source>
</evidence>
<evidence type="ECO:0000313" key="9">
    <source>
        <dbReference type="EMBL" id="GBO94130.1"/>
    </source>
</evidence>
<evidence type="ECO:0000256" key="5">
    <source>
        <dbReference type="ARBA" id="ARBA00022692"/>
    </source>
</evidence>
<keyword evidence="4" id="KW-1003">Cell membrane</keyword>
<dbReference type="EMBL" id="BGZJ01000001">
    <property type="protein sequence ID" value="GBO94130.1"/>
    <property type="molecule type" value="Genomic_DNA"/>
</dbReference>
<dbReference type="PANTHER" id="PTHR36838">
    <property type="entry name" value="AUXIN EFFLUX CARRIER FAMILY PROTEIN"/>
    <property type="match status" value="1"/>
</dbReference>
<evidence type="ECO:0000256" key="1">
    <source>
        <dbReference type="ARBA" id="ARBA00004651"/>
    </source>
</evidence>
<keyword evidence="10" id="KW-1185">Reference proteome</keyword>
<comment type="caution">
    <text evidence="9">The sequence shown here is derived from an EMBL/GenBank/DDBJ whole genome shotgun (WGS) entry which is preliminary data.</text>
</comment>
<keyword evidence="5 8" id="KW-0812">Transmembrane</keyword>
<dbReference type="Proteomes" id="UP000266091">
    <property type="component" value="Unassembled WGS sequence"/>
</dbReference>
<reference evidence="9 10" key="1">
    <citation type="journal article" date="2018" name="Int. J. Syst. Evol. Microbiol.">
        <title>Mesosutterella multiformis gen. nov., sp. nov., a member of the family Sutterellaceae and Sutterella megalosphaeroides sp. nov., isolated from human faeces.</title>
        <authorList>
            <person name="Sakamoto M."/>
            <person name="Ikeyama N."/>
            <person name="Kunihiro T."/>
            <person name="Iino T."/>
            <person name="Yuki M."/>
            <person name="Ohkuma M."/>
        </authorList>
    </citation>
    <scope>NUCLEOTIDE SEQUENCE [LARGE SCALE GENOMIC DNA]</scope>
    <source>
        <strain evidence="9 10">4NBBH2</strain>
    </source>
</reference>
<organism evidence="9 10">
    <name type="scientific">Mesosutterella multiformis</name>
    <dbReference type="NCBI Taxonomy" id="2259133"/>
    <lineage>
        <taxon>Bacteria</taxon>
        <taxon>Pseudomonadati</taxon>
        <taxon>Pseudomonadota</taxon>
        <taxon>Betaproteobacteria</taxon>
        <taxon>Burkholderiales</taxon>
        <taxon>Sutterellaceae</taxon>
        <taxon>Mesosutterella</taxon>
    </lineage>
</organism>
<dbReference type="AlphaFoldDB" id="A0A388SFB1"/>
<evidence type="ECO:0000313" key="10">
    <source>
        <dbReference type="Proteomes" id="UP000266091"/>
    </source>
</evidence>
<feature type="transmembrane region" description="Helical" evidence="8">
    <location>
        <begin position="6"/>
        <end position="25"/>
    </location>
</feature>
<dbReference type="GO" id="GO:0055085">
    <property type="term" value="P:transmembrane transport"/>
    <property type="evidence" value="ECO:0007669"/>
    <property type="project" value="InterPro"/>
</dbReference>
<keyword evidence="7 8" id="KW-0472">Membrane</keyword>
<comment type="similarity">
    <text evidence="2">Belongs to the auxin efflux carrier (TC 2.A.69) family.</text>
</comment>
<evidence type="ECO:0000256" key="2">
    <source>
        <dbReference type="ARBA" id="ARBA00010145"/>
    </source>
</evidence>
<feature type="transmembrane region" description="Helical" evidence="8">
    <location>
        <begin position="232"/>
        <end position="254"/>
    </location>
</feature>
<keyword evidence="6 8" id="KW-1133">Transmembrane helix</keyword>
<dbReference type="PANTHER" id="PTHR36838:SF3">
    <property type="entry name" value="TRANSPORTER AUXIN EFFLUX CARRIER EC FAMILY"/>
    <property type="match status" value="1"/>
</dbReference>
<name>A0A388SFB1_9BURK</name>
<accession>A0A388SFB1</accession>
<keyword evidence="3" id="KW-0813">Transport</keyword>
<sequence>MTVFLNNFLIALPLFALVGLGYLFASLRLVTPEIGKALSKFAFTVAIPTLLFRLMSNITQLPAPKLGVPFAFFGSCILVYFFGRILAKKLCHLTTDEQTVFGMATVFSNNVQLGVPISIALLSPASMPALAVIFALNAFLMWTFATVQIEFSRSRSPSLSRTIYQGTMRSLRNPIVIGIILGLLWSLTGLEMPVPLEKTVDLMANAASPVALFAVGVGLTQYKLRSHFETTGLITVLKLGVQPVVVFLLGHLMGLTGPELQAVCLLGCLPVGVNVYIMAQEFNVLQGPTANSLLLTTILAAVTLPAVLSLLGLL</sequence>
<feature type="transmembrane region" description="Helical" evidence="8">
    <location>
        <begin position="67"/>
        <end position="87"/>
    </location>
</feature>
<evidence type="ECO:0000256" key="6">
    <source>
        <dbReference type="ARBA" id="ARBA00022989"/>
    </source>
</evidence>
<dbReference type="InterPro" id="IPR004776">
    <property type="entry name" value="Mem_transp_PIN-like"/>
</dbReference>
<feature type="transmembrane region" description="Helical" evidence="8">
    <location>
        <begin position="129"/>
        <end position="151"/>
    </location>
</feature>
<feature type="transmembrane region" description="Helical" evidence="8">
    <location>
        <begin position="291"/>
        <end position="313"/>
    </location>
</feature>
<feature type="transmembrane region" description="Helical" evidence="8">
    <location>
        <begin position="37"/>
        <end position="55"/>
    </location>
</feature>
<feature type="transmembrane region" description="Helical" evidence="8">
    <location>
        <begin position="202"/>
        <end position="220"/>
    </location>
</feature>
<dbReference type="Gene3D" id="1.20.1530.20">
    <property type="match status" value="1"/>
</dbReference>
<dbReference type="Pfam" id="PF03547">
    <property type="entry name" value="Mem_trans"/>
    <property type="match status" value="1"/>
</dbReference>
<dbReference type="GO" id="GO:0005886">
    <property type="term" value="C:plasma membrane"/>
    <property type="evidence" value="ECO:0007669"/>
    <property type="project" value="UniProtKB-SubCell"/>
</dbReference>
<evidence type="ECO:0000256" key="4">
    <source>
        <dbReference type="ARBA" id="ARBA00022475"/>
    </source>
</evidence>
<dbReference type="RefSeq" id="WP_116270384.1">
    <property type="nucleotide sequence ID" value="NZ_BGZJ01000001.1"/>
</dbReference>